<accession>A0A2K2CI29</accession>
<sequence>MRNRNTIASFISKLTGFREMYIILLHQCGSHQAQGKFDSLAGCDALSPMLPQISNALCETQMQFYLLALSSQYFRSANSRCL</sequence>
<dbReference type="InParanoid" id="A0A2K2CI29"/>
<evidence type="ECO:0000313" key="3">
    <source>
        <dbReference type="Proteomes" id="UP000008810"/>
    </source>
</evidence>
<dbReference type="EnsemblPlants" id="PNT61681">
    <property type="protein sequence ID" value="PNT61681"/>
    <property type="gene ID" value="BRADI_5g18688v3"/>
</dbReference>
<protein>
    <submittedName>
        <fullName evidence="1 2">Uncharacterized protein</fullName>
    </submittedName>
</protein>
<dbReference type="Gramene" id="PNT61681">
    <property type="protein sequence ID" value="PNT61681"/>
    <property type="gene ID" value="BRADI_5g18688v3"/>
</dbReference>
<keyword evidence="3" id="KW-1185">Reference proteome</keyword>
<proteinExistence type="predicted"/>
<dbReference type="AlphaFoldDB" id="A0A2K2CI29"/>
<name>A0A2K2CI29_BRADI</name>
<organism evidence="1">
    <name type="scientific">Brachypodium distachyon</name>
    <name type="common">Purple false brome</name>
    <name type="synonym">Trachynia distachya</name>
    <dbReference type="NCBI Taxonomy" id="15368"/>
    <lineage>
        <taxon>Eukaryota</taxon>
        <taxon>Viridiplantae</taxon>
        <taxon>Streptophyta</taxon>
        <taxon>Embryophyta</taxon>
        <taxon>Tracheophyta</taxon>
        <taxon>Spermatophyta</taxon>
        <taxon>Magnoliopsida</taxon>
        <taxon>Liliopsida</taxon>
        <taxon>Poales</taxon>
        <taxon>Poaceae</taxon>
        <taxon>BOP clade</taxon>
        <taxon>Pooideae</taxon>
        <taxon>Stipodae</taxon>
        <taxon>Brachypodieae</taxon>
        <taxon>Brachypodium</taxon>
    </lineage>
</organism>
<dbReference type="Proteomes" id="UP000008810">
    <property type="component" value="Chromosome 5"/>
</dbReference>
<gene>
    <name evidence="1" type="ORF">BRADI_5g18688v3</name>
</gene>
<evidence type="ECO:0000313" key="1">
    <source>
        <dbReference type="EMBL" id="PNT61681.1"/>
    </source>
</evidence>
<reference evidence="2" key="3">
    <citation type="submission" date="2018-08" db="UniProtKB">
        <authorList>
            <consortium name="EnsemblPlants"/>
        </authorList>
    </citation>
    <scope>IDENTIFICATION</scope>
    <source>
        <strain evidence="2">cv. Bd21</strain>
    </source>
</reference>
<evidence type="ECO:0000313" key="2">
    <source>
        <dbReference type="EnsemblPlants" id="PNT61681"/>
    </source>
</evidence>
<dbReference type="EMBL" id="CM000884">
    <property type="protein sequence ID" value="PNT61681.1"/>
    <property type="molecule type" value="Genomic_DNA"/>
</dbReference>
<reference evidence="1" key="2">
    <citation type="submission" date="2017-06" db="EMBL/GenBank/DDBJ databases">
        <title>WGS assembly of Brachypodium distachyon.</title>
        <authorList>
            <consortium name="The International Brachypodium Initiative"/>
            <person name="Lucas S."/>
            <person name="Harmon-Smith M."/>
            <person name="Lail K."/>
            <person name="Tice H."/>
            <person name="Grimwood J."/>
            <person name="Bruce D."/>
            <person name="Barry K."/>
            <person name="Shu S."/>
            <person name="Lindquist E."/>
            <person name="Wang M."/>
            <person name="Pitluck S."/>
            <person name="Vogel J.P."/>
            <person name="Garvin D.F."/>
            <person name="Mockler T.C."/>
            <person name="Schmutz J."/>
            <person name="Rokhsar D."/>
            <person name="Bevan M.W."/>
        </authorList>
    </citation>
    <scope>NUCLEOTIDE SEQUENCE</scope>
    <source>
        <strain evidence="1">Bd21</strain>
    </source>
</reference>
<reference evidence="1 2" key="1">
    <citation type="journal article" date="2010" name="Nature">
        <title>Genome sequencing and analysis of the model grass Brachypodium distachyon.</title>
        <authorList>
            <consortium name="International Brachypodium Initiative"/>
        </authorList>
    </citation>
    <scope>NUCLEOTIDE SEQUENCE [LARGE SCALE GENOMIC DNA]</scope>
    <source>
        <strain evidence="1 2">Bd21</strain>
    </source>
</reference>